<proteinExistence type="inferred from homology"/>
<dbReference type="SUPFAM" id="SSF143865">
    <property type="entry name" value="CorA soluble domain-like"/>
    <property type="match status" value="1"/>
</dbReference>
<keyword evidence="8" id="KW-0460">Magnesium</keyword>
<dbReference type="PANTHER" id="PTHR46494:SF1">
    <property type="entry name" value="CORA FAMILY METAL ION TRANSPORTER (EUROFUNG)"/>
    <property type="match status" value="1"/>
</dbReference>
<dbReference type="GO" id="GO:0005886">
    <property type="term" value="C:plasma membrane"/>
    <property type="evidence" value="ECO:0007669"/>
    <property type="project" value="UniProtKB-SubCell"/>
</dbReference>
<evidence type="ECO:0000256" key="3">
    <source>
        <dbReference type="ARBA" id="ARBA00022448"/>
    </source>
</evidence>
<dbReference type="Gene3D" id="3.30.460.20">
    <property type="entry name" value="CorA soluble domain-like"/>
    <property type="match status" value="1"/>
</dbReference>
<dbReference type="GO" id="GO:0015087">
    <property type="term" value="F:cobalt ion transmembrane transporter activity"/>
    <property type="evidence" value="ECO:0007669"/>
    <property type="project" value="UniProtKB-UniRule"/>
</dbReference>
<keyword evidence="10" id="KW-1185">Reference proteome</keyword>
<evidence type="ECO:0000256" key="1">
    <source>
        <dbReference type="ARBA" id="ARBA00004651"/>
    </source>
</evidence>
<keyword evidence="8" id="KW-0406">Ion transport</keyword>
<dbReference type="GO" id="GO:0000287">
    <property type="term" value="F:magnesium ion binding"/>
    <property type="evidence" value="ECO:0007669"/>
    <property type="project" value="TreeGrafter"/>
</dbReference>
<accession>A0A2W7I813</accession>
<comment type="caution">
    <text evidence="9">The sequence shown here is derived from an EMBL/GenBank/DDBJ whole genome shotgun (WGS) entry which is preliminary data.</text>
</comment>
<dbReference type="NCBIfam" id="TIGR00383">
    <property type="entry name" value="corA"/>
    <property type="match status" value="1"/>
</dbReference>
<comment type="subcellular location">
    <subcellularLocation>
        <location evidence="1">Cell membrane</location>
        <topology evidence="1">Multi-pass membrane protein</topology>
    </subcellularLocation>
    <subcellularLocation>
        <location evidence="8">Membrane</location>
        <topology evidence="8">Multi-pass membrane protein</topology>
    </subcellularLocation>
</comment>
<dbReference type="InterPro" id="IPR045861">
    <property type="entry name" value="CorA_cytoplasmic_dom"/>
</dbReference>
<evidence type="ECO:0000256" key="7">
    <source>
        <dbReference type="ARBA" id="ARBA00023136"/>
    </source>
</evidence>
<comment type="similarity">
    <text evidence="2 8">Belongs to the CorA metal ion transporter (MIT) (TC 1.A.35) family.</text>
</comment>
<evidence type="ECO:0000256" key="8">
    <source>
        <dbReference type="RuleBase" id="RU362010"/>
    </source>
</evidence>
<feature type="transmembrane region" description="Helical" evidence="8">
    <location>
        <begin position="302"/>
        <end position="322"/>
    </location>
</feature>
<dbReference type="Gene3D" id="1.20.58.340">
    <property type="entry name" value="Magnesium transport protein CorA, transmembrane region"/>
    <property type="match status" value="2"/>
</dbReference>
<keyword evidence="6 8" id="KW-1133">Transmembrane helix</keyword>
<organism evidence="9 10">
    <name type="scientific">Mesonia algae</name>
    <dbReference type="NCBI Taxonomy" id="213248"/>
    <lineage>
        <taxon>Bacteria</taxon>
        <taxon>Pseudomonadati</taxon>
        <taxon>Bacteroidota</taxon>
        <taxon>Flavobacteriia</taxon>
        <taxon>Flavobacteriales</taxon>
        <taxon>Flavobacteriaceae</taxon>
        <taxon>Mesonia</taxon>
    </lineage>
</organism>
<dbReference type="EMBL" id="QKYV01000002">
    <property type="protein sequence ID" value="PZW42419.1"/>
    <property type="molecule type" value="Genomic_DNA"/>
</dbReference>
<dbReference type="InterPro" id="IPR045863">
    <property type="entry name" value="CorA_TM1_TM2"/>
</dbReference>
<name>A0A2W7I813_9FLAO</name>
<evidence type="ECO:0000256" key="2">
    <source>
        <dbReference type="ARBA" id="ARBA00009765"/>
    </source>
</evidence>
<dbReference type="Pfam" id="PF01544">
    <property type="entry name" value="CorA"/>
    <property type="match status" value="1"/>
</dbReference>
<dbReference type="GO" id="GO:0015095">
    <property type="term" value="F:magnesium ion transmembrane transporter activity"/>
    <property type="evidence" value="ECO:0007669"/>
    <property type="project" value="UniProtKB-UniRule"/>
</dbReference>
<dbReference type="SUPFAM" id="SSF144083">
    <property type="entry name" value="Magnesium transport protein CorA, transmembrane region"/>
    <property type="match status" value="1"/>
</dbReference>
<keyword evidence="3 8" id="KW-0813">Transport</keyword>
<reference evidence="9 10" key="1">
    <citation type="submission" date="2018-06" db="EMBL/GenBank/DDBJ databases">
        <title>Genomic Encyclopedia of Archaeal and Bacterial Type Strains, Phase II (KMG-II): from individual species to whole genera.</title>
        <authorList>
            <person name="Goeker M."/>
        </authorList>
    </citation>
    <scope>NUCLEOTIDE SEQUENCE [LARGE SCALE GENOMIC DNA]</scope>
    <source>
        <strain evidence="9 10">DSM 15361</strain>
    </source>
</reference>
<protein>
    <recommendedName>
        <fullName evidence="8">Magnesium transport protein CorA</fullName>
    </recommendedName>
</protein>
<evidence type="ECO:0000256" key="5">
    <source>
        <dbReference type="ARBA" id="ARBA00022692"/>
    </source>
</evidence>
<evidence type="ECO:0000256" key="4">
    <source>
        <dbReference type="ARBA" id="ARBA00022475"/>
    </source>
</evidence>
<sequence length="360" mass="42718">MRRKKKKNKPVKVKNTSVNQVPGQVIYVGSKENTSTSLEIIDYNKEKHEVKHTNNINEVFQYRDSEDITWVNVNGLNATEEIEQLGKFYGLHPLILEDIVNTQQRPKIDEYDTYIFMVLKMMYYAEDGELIKEHMSIVLGEKYVLTFQEADGDVFDGVRDRIKNAKGRIRNSGPDYLTYTFIDAIIDNYFIIIETMGDKIEELEDSLFLDDPEETITQDIQDLKKEIIRIRRAIYPLREVINRLEKGEHPLIQEKTNHYLRDLYDHIIQVSENIEIYREMTWGLMDMYMTTISNKMNEVMKVLTIMASIFIPLTFMAGIYGMNFEYIPELQLKYGYFYLWAAMLIVFFGLLWYFKRKKWL</sequence>
<dbReference type="Proteomes" id="UP000249542">
    <property type="component" value="Unassembled WGS sequence"/>
</dbReference>
<evidence type="ECO:0000313" key="10">
    <source>
        <dbReference type="Proteomes" id="UP000249542"/>
    </source>
</evidence>
<evidence type="ECO:0000256" key="6">
    <source>
        <dbReference type="ARBA" id="ARBA00022989"/>
    </source>
</evidence>
<dbReference type="GO" id="GO:0050897">
    <property type="term" value="F:cobalt ion binding"/>
    <property type="evidence" value="ECO:0007669"/>
    <property type="project" value="TreeGrafter"/>
</dbReference>
<keyword evidence="5 8" id="KW-0812">Transmembrane</keyword>
<keyword evidence="7 8" id="KW-0472">Membrane</keyword>
<dbReference type="CDD" id="cd12828">
    <property type="entry name" value="TmCorA-like_1"/>
    <property type="match status" value="1"/>
</dbReference>
<dbReference type="PANTHER" id="PTHR46494">
    <property type="entry name" value="CORA FAMILY METAL ION TRANSPORTER (EUROFUNG)"/>
    <property type="match status" value="1"/>
</dbReference>
<dbReference type="InterPro" id="IPR004488">
    <property type="entry name" value="Mg/Co-transport_prot_CorA"/>
</dbReference>
<dbReference type="AlphaFoldDB" id="A0A2W7I813"/>
<evidence type="ECO:0000313" key="9">
    <source>
        <dbReference type="EMBL" id="PZW42419.1"/>
    </source>
</evidence>
<dbReference type="RefSeq" id="WP_111540080.1">
    <property type="nucleotide sequence ID" value="NZ_QKYV01000002.1"/>
</dbReference>
<feature type="transmembrane region" description="Helical" evidence="8">
    <location>
        <begin position="334"/>
        <end position="354"/>
    </location>
</feature>
<keyword evidence="4 8" id="KW-1003">Cell membrane</keyword>
<comment type="function">
    <text evidence="8">Mediates influx of magnesium ions.</text>
</comment>
<gene>
    <name evidence="8" type="primary">corA</name>
    <name evidence="9" type="ORF">LX95_00729</name>
</gene>
<dbReference type="InterPro" id="IPR002523">
    <property type="entry name" value="MgTranspt_CorA/ZnTranspt_ZntB"/>
</dbReference>
<dbReference type="FunFam" id="1.20.58.340:FF:000012">
    <property type="entry name" value="Magnesium transport protein CorA"/>
    <property type="match status" value="1"/>
</dbReference>